<dbReference type="PROSITE" id="PS50011">
    <property type="entry name" value="PROTEIN_KINASE_DOM"/>
    <property type="match status" value="1"/>
</dbReference>
<evidence type="ECO:0000256" key="2">
    <source>
        <dbReference type="ARBA" id="ARBA00022679"/>
    </source>
</evidence>
<reference evidence="12" key="1">
    <citation type="submission" date="2021-02" db="EMBL/GenBank/DDBJ databases">
        <authorList>
            <person name="Dougan E. K."/>
            <person name="Rhodes N."/>
            <person name="Thang M."/>
            <person name="Chan C."/>
        </authorList>
    </citation>
    <scope>NUCLEOTIDE SEQUENCE</scope>
</reference>
<dbReference type="PROSITE" id="PS00108">
    <property type="entry name" value="PROTEIN_KINASE_ST"/>
    <property type="match status" value="1"/>
</dbReference>
<dbReference type="InterPro" id="IPR000719">
    <property type="entry name" value="Prot_kinase_dom"/>
</dbReference>
<dbReference type="PANTHER" id="PTHR44329">
    <property type="entry name" value="SERINE/THREONINE-PROTEIN KINASE TNNI3K-RELATED"/>
    <property type="match status" value="1"/>
</dbReference>
<accession>A0A813KLG4</accession>
<dbReference type="SUPFAM" id="SSF56112">
    <property type="entry name" value="Protein kinase-like (PK-like)"/>
    <property type="match status" value="1"/>
</dbReference>
<keyword evidence="3 8" id="KW-0547">Nucleotide-binding</keyword>
<evidence type="ECO:0000256" key="8">
    <source>
        <dbReference type="PROSITE-ProRule" id="PRU10141"/>
    </source>
</evidence>
<dbReference type="InterPro" id="IPR017441">
    <property type="entry name" value="Protein_kinase_ATP_BS"/>
</dbReference>
<proteinExistence type="inferred from homology"/>
<dbReference type="Proteomes" id="UP000626109">
    <property type="component" value="Unassembled WGS sequence"/>
</dbReference>
<evidence type="ECO:0000259" key="11">
    <source>
        <dbReference type="PROSITE" id="PS50011"/>
    </source>
</evidence>
<dbReference type="FunFam" id="3.30.200.20:FF:000034">
    <property type="entry name" value="Kinase suppressor of Ras 1"/>
    <property type="match status" value="1"/>
</dbReference>
<organism evidence="12 13">
    <name type="scientific">Polarella glacialis</name>
    <name type="common">Dinoflagellate</name>
    <dbReference type="NCBI Taxonomy" id="89957"/>
    <lineage>
        <taxon>Eukaryota</taxon>
        <taxon>Sar</taxon>
        <taxon>Alveolata</taxon>
        <taxon>Dinophyceae</taxon>
        <taxon>Suessiales</taxon>
        <taxon>Suessiaceae</taxon>
        <taxon>Polarella</taxon>
    </lineage>
</organism>
<dbReference type="GO" id="GO:0004674">
    <property type="term" value="F:protein serine/threonine kinase activity"/>
    <property type="evidence" value="ECO:0007669"/>
    <property type="project" value="UniProtKB-KW"/>
</dbReference>
<evidence type="ECO:0000313" key="12">
    <source>
        <dbReference type="EMBL" id="CAE8707029.1"/>
    </source>
</evidence>
<dbReference type="InterPro" id="IPR051681">
    <property type="entry name" value="Ser/Thr_Kinases-Pseudokinases"/>
</dbReference>
<comment type="caution">
    <text evidence="12">The sequence shown here is derived from an EMBL/GenBank/DDBJ whole genome shotgun (WGS) entry which is preliminary data.</text>
</comment>
<keyword evidence="1 9" id="KW-0723">Serine/threonine-protein kinase</keyword>
<feature type="non-terminal residue" evidence="12">
    <location>
        <position position="1"/>
    </location>
</feature>
<evidence type="ECO:0000256" key="1">
    <source>
        <dbReference type="ARBA" id="ARBA00022527"/>
    </source>
</evidence>
<feature type="non-terminal residue" evidence="12">
    <location>
        <position position="286"/>
    </location>
</feature>
<keyword evidence="4" id="KW-0418">Kinase</keyword>
<dbReference type="Gene3D" id="3.30.200.20">
    <property type="entry name" value="Phosphorylase Kinase, domain 1"/>
    <property type="match status" value="1"/>
</dbReference>
<feature type="compositionally biased region" description="Low complexity" evidence="10">
    <location>
        <begin position="1"/>
        <end position="25"/>
    </location>
</feature>
<dbReference type="Gene3D" id="1.10.510.10">
    <property type="entry name" value="Transferase(Phosphotransferase) domain 1"/>
    <property type="match status" value="1"/>
</dbReference>
<dbReference type="InterPro" id="IPR011009">
    <property type="entry name" value="Kinase-like_dom_sf"/>
</dbReference>
<feature type="region of interest" description="Disordered" evidence="10">
    <location>
        <begin position="1"/>
        <end position="107"/>
    </location>
</feature>
<name>A0A813KLG4_POLGL</name>
<dbReference type="PANTHER" id="PTHR44329:SF298">
    <property type="entry name" value="MIXED LINEAGE KINASE DOMAIN-LIKE PROTEIN"/>
    <property type="match status" value="1"/>
</dbReference>
<evidence type="ECO:0000256" key="5">
    <source>
        <dbReference type="ARBA" id="ARBA00022840"/>
    </source>
</evidence>
<evidence type="ECO:0000256" key="9">
    <source>
        <dbReference type="RuleBase" id="RU000304"/>
    </source>
</evidence>
<dbReference type="EMBL" id="CAJNNW010031306">
    <property type="protein sequence ID" value="CAE8707029.1"/>
    <property type="molecule type" value="Genomic_DNA"/>
</dbReference>
<evidence type="ECO:0000313" key="13">
    <source>
        <dbReference type="Proteomes" id="UP000626109"/>
    </source>
</evidence>
<gene>
    <name evidence="12" type="ORF">PGLA2088_LOCUS34364</name>
</gene>
<feature type="domain" description="Protein kinase" evidence="11">
    <location>
        <begin position="145"/>
        <end position="286"/>
    </location>
</feature>
<evidence type="ECO:0000256" key="3">
    <source>
        <dbReference type="ARBA" id="ARBA00022741"/>
    </source>
</evidence>
<dbReference type="PROSITE" id="PS00107">
    <property type="entry name" value="PROTEIN_KINASE_ATP"/>
    <property type="match status" value="1"/>
</dbReference>
<dbReference type="AlphaFoldDB" id="A0A813KLG4"/>
<dbReference type="InterPro" id="IPR001245">
    <property type="entry name" value="Ser-Thr/Tyr_kinase_cat_dom"/>
</dbReference>
<evidence type="ECO:0000256" key="6">
    <source>
        <dbReference type="ARBA" id="ARBA00047899"/>
    </source>
</evidence>
<dbReference type="GO" id="GO:0005524">
    <property type="term" value="F:ATP binding"/>
    <property type="evidence" value="ECO:0007669"/>
    <property type="project" value="UniProtKB-UniRule"/>
</dbReference>
<dbReference type="Pfam" id="PF07714">
    <property type="entry name" value="PK_Tyr_Ser-Thr"/>
    <property type="match status" value="1"/>
</dbReference>
<feature type="binding site" evidence="8">
    <location>
        <position position="172"/>
    </location>
    <ligand>
        <name>ATP</name>
        <dbReference type="ChEBI" id="CHEBI:30616"/>
    </ligand>
</feature>
<comment type="similarity">
    <text evidence="9">Belongs to the protein kinase superfamily.</text>
</comment>
<comment type="catalytic activity">
    <reaction evidence="6">
        <text>L-threonyl-[protein] + ATP = O-phospho-L-threonyl-[protein] + ADP + H(+)</text>
        <dbReference type="Rhea" id="RHEA:46608"/>
        <dbReference type="Rhea" id="RHEA-COMP:11060"/>
        <dbReference type="Rhea" id="RHEA-COMP:11605"/>
        <dbReference type="ChEBI" id="CHEBI:15378"/>
        <dbReference type="ChEBI" id="CHEBI:30013"/>
        <dbReference type="ChEBI" id="CHEBI:30616"/>
        <dbReference type="ChEBI" id="CHEBI:61977"/>
        <dbReference type="ChEBI" id="CHEBI:456216"/>
        <dbReference type="EC" id="2.7.11.1"/>
    </reaction>
</comment>
<dbReference type="InterPro" id="IPR008271">
    <property type="entry name" value="Ser/Thr_kinase_AS"/>
</dbReference>
<protein>
    <recommendedName>
        <fullName evidence="11">Protein kinase domain-containing protein</fullName>
    </recommendedName>
</protein>
<comment type="catalytic activity">
    <reaction evidence="7">
        <text>L-seryl-[protein] + ATP = O-phospho-L-seryl-[protein] + ADP + H(+)</text>
        <dbReference type="Rhea" id="RHEA:17989"/>
        <dbReference type="Rhea" id="RHEA-COMP:9863"/>
        <dbReference type="Rhea" id="RHEA-COMP:11604"/>
        <dbReference type="ChEBI" id="CHEBI:15378"/>
        <dbReference type="ChEBI" id="CHEBI:29999"/>
        <dbReference type="ChEBI" id="CHEBI:30616"/>
        <dbReference type="ChEBI" id="CHEBI:83421"/>
        <dbReference type="ChEBI" id="CHEBI:456216"/>
        <dbReference type="EC" id="2.7.11.1"/>
    </reaction>
</comment>
<keyword evidence="5 8" id="KW-0067">ATP-binding</keyword>
<evidence type="ECO:0000256" key="4">
    <source>
        <dbReference type="ARBA" id="ARBA00022777"/>
    </source>
</evidence>
<evidence type="ECO:0000256" key="7">
    <source>
        <dbReference type="ARBA" id="ARBA00048679"/>
    </source>
</evidence>
<sequence length="286" mass="30689">IACRAAPAAPSEASAPTAITPASPSVNPFDLPVAQLRRAATPPAAVRQNAQCARSLQAPALQHPAAGGSPQARQRGRSPARAQVQNSQAPDRGLLGGGAFGPPPRQALLAQRPPAAALVEERARTLQASEPVVDSREWEVDPSELRLEELLGTGSTAEVYKASWHGTEVAVKRLRSSGQLSTEFKREIAVLLRLRHPNLVLFMGACTQAPQALIISEFCAGGTVFALLHQRRDLSLQWSQRLRVALDVAKGMNFLHRRQVVHRDLKSLNLLLVSPVQGAEDVPSVK</sequence>
<evidence type="ECO:0000256" key="10">
    <source>
        <dbReference type="SAM" id="MobiDB-lite"/>
    </source>
</evidence>
<keyword evidence="2" id="KW-0808">Transferase</keyword>
<dbReference type="SMART" id="SM00220">
    <property type="entry name" value="S_TKc"/>
    <property type="match status" value="1"/>
</dbReference>